<proteinExistence type="predicted"/>
<dbReference type="RefSeq" id="WP_027312640.1">
    <property type="nucleotide sequence ID" value="NZ_JAUESS010000015.1"/>
</dbReference>
<dbReference type="Pfam" id="PF03473">
    <property type="entry name" value="MOSC"/>
    <property type="match status" value="1"/>
</dbReference>
<sequence>MLNIEILGLYRGLPTQAYGLTSAINNKHAVEWLDIRPGGIAGDGQGDKHHHGGPERVLHWFSQESYQLLQQQGWLPARLPTAALGENLLSRGLTESNVYLGDQFALGKAVVEVCQPRAPCYRIDRRFGRQGLAAHCQQSGRSGWFCRVLQPGRLYLNDSPCLLERQTDISIHQLMLDFYDPQSGPAQWQQLLSLPALSSSWRRQLQQRLQQGKLESWLPRLQGPGHLPPL</sequence>
<dbReference type="InterPro" id="IPR052353">
    <property type="entry name" value="Benzoxazolinone_Detox_Enz"/>
</dbReference>
<dbReference type="InterPro" id="IPR005302">
    <property type="entry name" value="MoCF_Sase_C"/>
</dbReference>
<dbReference type="EMBL" id="JBHLZN010000006">
    <property type="protein sequence ID" value="MFB9887738.1"/>
    <property type="molecule type" value="Genomic_DNA"/>
</dbReference>
<dbReference type="PROSITE" id="PS51340">
    <property type="entry name" value="MOSC"/>
    <property type="match status" value="1"/>
</dbReference>
<organism evidence="2 3">
    <name type="scientific">Balneatrix alpica</name>
    <dbReference type="NCBI Taxonomy" id="75684"/>
    <lineage>
        <taxon>Bacteria</taxon>
        <taxon>Pseudomonadati</taxon>
        <taxon>Pseudomonadota</taxon>
        <taxon>Gammaproteobacteria</taxon>
        <taxon>Oceanospirillales</taxon>
        <taxon>Balneatrichaceae</taxon>
        <taxon>Balneatrix</taxon>
    </lineage>
</organism>
<dbReference type="PANTHER" id="PTHR30212:SF2">
    <property type="entry name" value="PROTEIN YIIM"/>
    <property type="match status" value="1"/>
</dbReference>
<dbReference type="InterPro" id="IPR011037">
    <property type="entry name" value="Pyrv_Knase-like_insert_dom_sf"/>
</dbReference>
<accession>A0ABV5ZEN9</accession>
<dbReference type="SUPFAM" id="SSF50800">
    <property type="entry name" value="PK beta-barrel domain-like"/>
    <property type="match status" value="1"/>
</dbReference>
<protein>
    <submittedName>
        <fullName evidence="2">MOSC domain-containing protein</fullName>
    </submittedName>
</protein>
<feature type="domain" description="MOSC" evidence="1">
    <location>
        <begin position="22"/>
        <end position="163"/>
    </location>
</feature>
<keyword evidence="3" id="KW-1185">Reference proteome</keyword>
<dbReference type="Pfam" id="PF03475">
    <property type="entry name" value="YiiM_3-alpha"/>
    <property type="match status" value="1"/>
</dbReference>
<comment type="caution">
    <text evidence="2">The sequence shown here is derived from an EMBL/GenBank/DDBJ whole genome shotgun (WGS) entry which is preliminary data.</text>
</comment>
<dbReference type="PANTHER" id="PTHR30212">
    <property type="entry name" value="PROTEIN YIIM"/>
    <property type="match status" value="1"/>
</dbReference>
<gene>
    <name evidence="2" type="ORF">ACFFLH_15080</name>
</gene>
<evidence type="ECO:0000259" key="1">
    <source>
        <dbReference type="PROSITE" id="PS51340"/>
    </source>
</evidence>
<evidence type="ECO:0000313" key="3">
    <source>
        <dbReference type="Proteomes" id="UP001589628"/>
    </source>
</evidence>
<name>A0ABV5ZEN9_9GAMM</name>
<evidence type="ECO:0000313" key="2">
    <source>
        <dbReference type="EMBL" id="MFB9887738.1"/>
    </source>
</evidence>
<dbReference type="InterPro" id="IPR005163">
    <property type="entry name" value="Tri_helical_YiiM-like"/>
</dbReference>
<reference evidence="2 3" key="1">
    <citation type="submission" date="2024-09" db="EMBL/GenBank/DDBJ databases">
        <authorList>
            <person name="Sun Q."/>
            <person name="Mori K."/>
        </authorList>
    </citation>
    <scope>NUCLEOTIDE SEQUENCE [LARGE SCALE GENOMIC DNA]</scope>
    <source>
        <strain evidence="2 3">ATCC 51285</strain>
    </source>
</reference>
<dbReference type="Gene3D" id="2.40.33.20">
    <property type="entry name" value="PK beta-barrel domain-like"/>
    <property type="match status" value="1"/>
</dbReference>
<dbReference type="Proteomes" id="UP001589628">
    <property type="component" value="Unassembled WGS sequence"/>
</dbReference>